<dbReference type="Proteomes" id="UP000800041">
    <property type="component" value="Unassembled WGS sequence"/>
</dbReference>
<accession>A0A6G1GYU5</accession>
<dbReference type="EMBL" id="ML977158">
    <property type="protein sequence ID" value="KAF1986105.1"/>
    <property type="molecule type" value="Genomic_DNA"/>
</dbReference>
<name>A0A6G1GYU5_9PEZI</name>
<dbReference type="GO" id="GO:0005789">
    <property type="term" value="C:endoplasmic reticulum membrane"/>
    <property type="evidence" value="ECO:0007669"/>
    <property type="project" value="UniProtKB-SubCell"/>
</dbReference>
<evidence type="ECO:0000256" key="3">
    <source>
        <dbReference type="ARBA" id="ARBA00022824"/>
    </source>
</evidence>
<protein>
    <recommendedName>
        <fullName evidence="6">Reticulon-like protein</fullName>
    </recommendedName>
</protein>
<feature type="transmembrane region" description="Helical" evidence="6">
    <location>
        <begin position="92"/>
        <end position="113"/>
    </location>
</feature>
<dbReference type="PROSITE" id="PS50845">
    <property type="entry name" value="RETICULON"/>
    <property type="match status" value="1"/>
</dbReference>
<keyword evidence="2 6" id="KW-0812">Transmembrane</keyword>
<dbReference type="Pfam" id="PF02453">
    <property type="entry name" value="Reticulon"/>
    <property type="match status" value="1"/>
</dbReference>
<dbReference type="InterPro" id="IPR003388">
    <property type="entry name" value="Reticulon"/>
</dbReference>
<organism evidence="9 10">
    <name type="scientific">Aulographum hederae CBS 113979</name>
    <dbReference type="NCBI Taxonomy" id="1176131"/>
    <lineage>
        <taxon>Eukaryota</taxon>
        <taxon>Fungi</taxon>
        <taxon>Dikarya</taxon>
        <taxon>Ascomycota</taxon>
        <taxon>Pezizomycotina</taxon>
        <taxon>Dothideomycetes</taxon>
        <taxon>Pleosporomycetidae</taxon>
        <taxon>Aulographales</taxon>
        <taxon>Aulographaceae</taxon>
    </lineage>
</organism>
<feature type="domain" description="Reticulon" evidence="8">
    <location>
        <begin position="51"/>
        <end position="248"/>
    </location>
</feature>
<evidence type="ECO:0000256" key="2">
    <source>
        <dbReference type="ARBA" id="ARBA00022692"/>
    </source>
</evidence>
<keyword evidence="10" id="KW-1185">Reference proteome</keyword>
<evidence type="ECO:0000256" key="6">
    <source>
        <dbReference type="RuleBase" id="RU363132"/>
    </source>
</evidence>
<feature type="region of interest" description="Disordered" evidence="7">
    <location>
        <begin position="250"/>
        <end position="287"/>
    </location>
</feature>
<evidence type="ECO:0000256" key="7">
    <source>
        <dbReference type="SAM" id="MobiDB-lite"/>
    </source>
</evidence>
<feature type="transmembrane region" description="Helical" evidence="6">
    <location>
        <begin position="178"/>
        <end position="197"/>
    </location>
</feature>
<comment type="subcellular location">
    <subcellularLocation>
        <location evidence="1 6">Endoplasmic reticulum membrane</location>
        <topology evidence="1 6">Multi-pass membrane protein</topology>
    </subcellularLocation>
</comment>
<proteinExistence type="predicted"/>
<evidence type="ECO:0000313" key="9">
    <source>
        <dbReference type="EMBL" id="KAF1986105.1"/>
    </source>
</evidence>
<feature type="transmembrane region" description="Helical" evidence="6">
    <location>
        <begin position="62"/>
        <end position="80"/>
    </location>
</feature>
<keyword evidence="4 6" id="KW-1133">Transmembrane helix</keyword>
<feature type="compositionally biased region" description="Basic and acidic residues" evidence="7">
    <location>
        <begin position="271"/>
        <end position="287"/>
    </location>
</feature>
<dbReference type="AlphaFoldDB" id="A0A6G1GYU5"/>
<sequence>MDTVKNGPVAQSVKDEGAKTSSEFRDLADARAAPANPAATGQPLTNYHSMFYRLLSWKNPRATAIVYLTTVAFIFAARYLDILRYVLKATFYLLGLTAVGEIAGKAAMGQGLASKMRPKKYFTIPKESLERFLDDAEQFINFFVIEMQRIIFAENVYVTIAAFFSSFLAYFLIKIVPLWGLCVMGTSVLYLSPLIYIRNQAAIDDLIAQGHEVFSAQTKQVREMGSQYAAKASETARTYAGEYTSKAQQMMGKSTGGAGVKSEDFPSAPKEAPEAAGDKEMAEPMAA</sequence>
<reference evidence="9" key="1">
    <citation type="journal article" date="2020" name="Stud. Mycol.">
        <title>101 Dothideomycetes genomes: a test case for predicting lifestyles and emergence of pathogens.</title>
        <authorList>
            <person name="Haridas S."/>
            <person name="Albert R."/>
            <person name="Binder M."/>
            <person name="Bloem J."/>
            <person name="Labutti K."/>
            <person name="Salamov A."/>
            <person name="Andreopoulos B."/>
            <person name="Baker S."/>
            <person name="Barry K."/>
            <person name="Bills G."/>
            <person name="Bluhm B."/>
            <person name="Cannon C."/>
            <person name="Castanera R."/>
            <person name="Culley D."/>
            <person name="Daum C."/>
            <person name="Ezra D."/>
            <person name="Gonzalez J."/>
            <person name="Henrissat B."/>
            <person name="Kuo A."/>
            <person name="Liang C."/>
            <person name="Lipzen A."/>
            <person name="Lutzoni F."/>
            <person name="Magnuson J."/>
            <person name="Mondo S."/>
            <person name="Nolan M."/>
            <person name="Ohm R."/>
            <person name="Pangilinan J."/>
            <person name="Park H.-J."/>
            <person name="Ramirez L."/>
            <person name="Alfaro M."/>
            <person name="Sun H."/>
            <person name="Tritt A."/>
            <person name="Yoshinaga Y."/>
            <person name="Zwiers L.-H."/>
            <person name="Turgeon B."/>
            <person name="Goodwin S."/>
            <person name="Spatafora J."/>
            <person name="Crous P."/>
            <person name="Grigoriev I."/>
        </authorList>
    </citation>
    <scope>NUCLEOTIDE SEQUENCE</scope>
    <source>
        <strain evidence="9">CBS 113979</strain>
    </source>
</reference>
<dbReference type="OrthoDB" id="567788at2759"/>
<evidence type="ECO:0000313" key="10">
    <source>
        <dbReference type="Proteomes" id="UP000800041"/>
    </source>
</evidence>
<feature type="transmembrane region" description="Helical" evidence="6">
    <location>
        <begin position="150"/>
        <end position="172"/>
    </location>
</feature>
<evidence type="ECO:0000259" key="8">
    <source>
        <dbReference type="PROSITE" id="PS50845"/>
    </source>
</evidence>
<evidence type="ECO:0000256" key="5">
    <source>
        <dbReference type="ARBA" id="ARBA00023136"/>
    </source>
</evidence>
<keyword evidence="5 6" id="KW-0472">Membrane</keyword>
<keyword evidence="3 6" id="KW-0256">Endoplasmic reticulum</keyword>
<evidence type="ECO:0000256" key="1">
    <source>
        <dbReference type="ARBA" id="ARBA00004477"/>
    </source>
</evidence>
<gene>
    <name evidence="9" type="ORF">K402DRAFT_393963</name>
</gene>
<evidence type="ECO:0000256" key="4">
    <source>
        <dbReference type="ARBA" id="ARBA00022989"/>
    </source>
</evidence>